<feature type="domain" description="Serine hydrolase" evidence="2">
    <location>
        <begin position="1"/>
        <end position="226"/>
    </location>
</feature>
<keyword evidence="4" id="KW-1185">Reference proteome</keyword>
<organism evidence="3 4">
    <name type="scientific">Zasmidium cellare</name>
    <name type="common">Wine cellar mold</name>
    <name type="synonym">Racodium cellare</name>
    <dbReference type="NCBI Taxonomy" id="395010"/>
    <lineage>
        <taxon>Eukaryota</taxon>
        <taxon>Fungi</taxon>
        <taxon>Dikarya</taxon>
        <taxon>Ascomycota</taxon>
        <taxon>Pezizomycotina</taxon>
        <taxon>Dothideomycetes</taxon>
        <taxon>Dothideomycetidae</taxon>
        <taxon>Mycosphaerellales</taxon>
        <taxon>Mycosphaerellaceae</taxon>
        <taxon>Zasmidium</taxon>
    </lineage>
</organism>
<gene>
    <name evidence="3" type="ORF">PRZ48_003589</name>
</gene>
<proteinExistence type="predicted"/>
<dbReference type="SUPFAM" id="SSF53474">
    <property type="entry name" value="alpha/beta-Hydrolases"/>
    <property type="match status" value="1"/>
</dbReference>
<dbReference type="Pfam" id="PF03959">
    <property type="entry name" value="FSH1"/>
    <property type="match status" value="1"/>
</dbReference>
<evidence type="ECO:0000259" key="2">
    <source>
        <dbReference type="Pfam" id="PF03959"/>
    </source>
</evidence>
<keyword evidence="1" id="KW-0378">Hydrolase</keyword>
<dbReference type="Gene3D" id="3.40.50.1820">
    <property type="entry name" value="alpha/beta hydrolase"/>
    <property type="match status" value="1"/>
</dbReference>
<evidence type="ECO:0000313" key="4">
    <source>
        <dbReference type="Proteomes" id="UP001305779"/>
    </source>
</evidence>
<dbReference type="EMBL" id="JAXOVC010000002">
    <property type="protein sequence ID" value="KAK4505626.1"/>
    <property type="molecule type" value="Genomic_DNA"/>
</dbReference>
<evidence type="ECO:0000256" key="1">
    <source>
        <dbReference type="ARBA" id="ARBA00022801"/>
    </source>
</evidence>
<dbReference type="InterPro" id="IPR050593">
    <property type="entry name" value="LovG"/>
</dbReference>
<dbReference type="PANTHER" id="PTHR48070:SF6">
    <property type="entry name" value="ESTERASE OVCA2"/>
    <property type="match status" value="1"/>
</dbReference>
<evidence type="ECO:0000313" key="3">
    <source>
        <dbReference type="EMBL" id="KAK4505626.1"/>
    </source>
</evidence>
<dbReference type="PANTHER" id="PTHR48070">
    <property type="entry name" value="ESTERASE OVCA2"/>
    <property type="match status" value="1"/>
</dbReference>
<sequence length="238" mass="26446">MSAQLKVLCLHGFTSNGTVHAHQLRRIIKALPEYDFIFPDGPHEVDIASQMDLSKPENQAWSDLVTGMGTSGHRAWWFSRDGNWQNGETGGFYGLEKSLDFIGNLLQEKGPVHAIWGFSQGACFAGMLCSLLQDKLASHHLRKHMPSQLPTPSAGVIFSGFRARFPQYDSVYEPGIDVPLLHVIGERDPLVRSERSEALIKVCREANFLKHPGGHDIPKSDEDQGKIVDFLRSNVPSS</sequence>
<protein>
    <recommendedName>
        <fullName evidence="2">Serine hydrolase domain-containing protein</fullName>
    </recommendedName>
</protein>
<dbReference type="InterPro" id="IPR005645">
    <property type="entry name" value="FSH-like_dom"/>
</dbReference>
<reference evidence="3 4" key="1">
    <citation type="journal article" date="2023" name="G3 (Bethesda)">
        <title>A chromosome-level genome assembly of Zasmidium syzygii isolated from banana leaves.</title>
        <authorList>
            <person name="van Westerhoven A.C."/>
            <person name="Mehrabi R."/>
            <person name="Talebi R."/>
            <person name="Steentjes M.B.F."/>
            <person name="Corcolon B."/>
            <person name="Chong P.A."/>
            <person name="Kema G.H.J."/>
            <person name="Seidl M.F."/>
        </authorList>
    </citation>
    <scope>NUCLEOTIDE SEQUENCE [LARGE SCALE GENOMIC DNA]</scope>
    <source>
        <strain evidence="3 4">P124</strain>
    </source>
</reference>
<accession>A0ABR0EX12</accession>
<dbReference type="InterPro" id="IPR029058">
    <property type="entry name" value="AB_hydrolase_fold"/>
</dbReference>
<comment type="caution">
    <text evidence="3">The sequence shown here is derived from an EMBL/GenBank/DDBJ whole genome shotgun (WGS) entry which is preliminary data.</text>
</comment>
<dbReference type="Proteomes" id="UP001305779">
    <property type="component" value="Unassembled WGS sequence"/>
</dbReference>
<name>A0ABR0EX12_ZASCE</name>